<evidence type="ECO:0000313" key="1">
    <source>
        <dbReference type="EMBL" id="KYL04013.1"/>
    </source>
</evidence>
<dbReference type="KEGG" id="fnf:BSQ88_09130"/>
<gene>
    <name evidence="1" type="ORF">A2J07_10740</name>
</gene>
<sequence length="91" mass="10993">MKEIYMSQIKKIFEMYMDIFEQEDSDYPDYRVIRPKERAIDRTLDKITDNKEEQRKIYYAIIGHLFNRGDGTYRPICDDLRALGYTVVEGR</sequence>
<reference evidence="1 2" key="1">
    <citation type="submission" date="2016-03" db="EMBL/GenBank/DDBJ databases">
        <title>Comparative genomics of human isolates of Fusobacterium necrophorum.</title>
        <authorList>
            <person name="Jensen A."/>
            <person name="Bank S."/>
            <person name="Andersen P.S."/>
            <person name="Kristensen L.H."/>
            <person name="Prag J."/>
        </authorList>
    </citation>
    <scope>NUCLEOTIDE SEQUENCE [LARGE SCALE GENOMIC DNA]</scope>
    <source>
        <strain evidence="1 2">LS_1264</strain>
    </source>
</reference>
<proteinExistence type="predicted"/>
<comment type="caution">
    <text evidence="1">The sequence shown here is derived from an EMBL/GenBank/DDBJ whole genome shotgun (WGS) entry which is preliminary data.</text>
</comment>
<name>A0A162IR97_9FUSO</name>
<dbReference type="Proteomes" id="UP000075816">
    <property type="component" value="Unassembled WGS sequence"/>
</dbReference>
<organism evidence="1 2">
    <name type="scientific">Fusobacterium necrophorum subsp. funduliforme</name>
    <dbReference type="NCBI Taxonomy" id="143387"/>
    <lineage>
        <taxon>Bacteria</taxon>
        <taxon>Fusobacteriati</taxon>
        <taxon>Fusobacteriota</taxon>
        <taxon>Fusobacteriia</taxon>
        <taxon>Fusobacteriales</taxon>
        <taxon>Fusobacteriaceae</taxon>
        <taxon>Fusobacterium</taxon>
    </lineage>
</organism>
<dbReference type="EMBL" id="LVEA01000034">
    <property type="protein sequence ID" value="KYL04013.1"/>
    <property type="molecule type" value="Genomic_DNA"/>
</dbReference>
<accession>A0A162IR97</accession>
<protein>
    <submittedName>
        <fullName evidence="1">Uncharacterized protein</fullName>
    </submittedName>
</protein>
<evidence type="ECO:0000313" key="2">
    <source>
        <dbReference type="Proteomes" id="UP000075816"/>
    </source>
</evidence>
<dbReference type="AlphaFoldDB" id="A0A162IR97"/>
<dbReference type="RefSeq" id="WP_062624054.1">
    <property type="nucleotide sequence ID" value="NZ_CAXOUE010000005.1"/>
</dbReference>